<reference evidence="1" key="1">
    <citation type="journal article" date="2021" name="Mol. Plant Microbe Interact.">
        <title>Complete Genome Sequence of the Plant-Pathogenic Fungus Colletotrichum lupini.</title>
        <authorList>
            <person name="Baroncelli R."/>
            <person name="Pensec F."/>
            <person name="Da Lio D."/>
            <person name="Boufleur T."/>
            <person name="Vicente I."/>
            <person name="Sarrocco S."/>
            <person name="Picot A."/>
            <person name="Baraldi E."/>
            <person name="Sukno S."/>
            <person name="Thon M."/>
            <person name="Le Floch G."/>
        </authorList>
    </citation>
    <scope>NUCLEOTIDE SEQUENCE</scope>
    <source>
        <strain evidence="1">IMI 504893</strain>
    </source>
</reference>
<keyword evidence="2" id="KW-1185">Reference proteome</keyword>
<name>A0A9Q8WK64_9PEZI</name>
<accession>A0A9Q8WK64</accession>
<dbReference type="KEGG" id="clup:CLUP02_11879"/>
<evidence type="ECO:0000313" key="2">
    <source>
        <dbReference type="Proteomes" id="UP000830671"/>
    </source>
</evidence>
<gene>
    <name evidence="1" type="ORF">CLUP02_11879</name>
</gene>
<evidence type="ECO:0000313" key="1">
    <source>
        <dbReference type="EMBL" id="UQC86379.1"/>
    </source>
</evidence>
<protein>
    <submittedName>
        <fullName evidence="1">Uncharacterized protein</fullName>
    </submittedName>
</protein>
<dbReference type="RefSeq" id="XP_049147990.1">
    <property type="nucleotide sequence ID" value="XM_049290845.1"/>
</dbReference>
<organism evidence="1 2">
    <name type="scientific">Colletotrichum lupini</name>
    <dbReference type="NCBI Taxonomy" id="145971"/>
    <lineage>
        <taxon>Eukaryota</taxon>
        <taxon>Fungi</taxon>
        <taxon>Dikarya</taxon>
        <taxon>Ascomycota</taxon>
        <taxon>Pezizomycotina</taxon>
        <taxon>Sordariomycetes</taxon>
        <taxon>Hypocreomycetidae</taxon>
        <taxon>Glomerellales</taxon>
        <taxon>Glomerellaceae</taxon>
        <taxon>Colletotrichum</taxon>
        <taxon>Colletotrichum acutatum species complex</taxon>
    </lineage>
</organism>
<proteinExistence type="predicted"/>
<sequence>MRCSLSPGSFPVLNANLSDFKHSLRAQRHRTQCTYTEGVLKLWDFGASIRPGTPSLTASEQCEIRPQEVRSNLGKENWLTTSREMGDLGREYSIAASISRAIVTKQNHEQHHGKKELVL</sequence>
<dbReference type="AlphaFoldDB" id="A0A9Q8WK64"/>
<dbReference type="EMBL" id="CP019478">
    <property type="protein sequence ID" value="UQC86379.1"/>
    <property type="molecule type" value="Genomic_DNA"/>
</dbReference>
<dbReference type="Proteomes" id="UP000830671">
    <property type="component" value="Chromosome 6"/>
</dbReference>
<dbReference type="GeneID" id="73345855"/>